<accession>A0ABS1T6K7</accession>
<comment type="caution">
    <text evidence="12">The sequence shown here is derived from an EMBL/GenBank/DDBJ whole genome shotgun (WGS) entry which is preliminary data.</text>
</comment>
<comment type="catalytic activity">
    <reaction evidence="1">
        <text>inosine + phosphate = alpha-D-ribose 1-phosphate + hypoxanthine</text>
        <dbReference type="Rhea" id="RHEA:27646"/>
        <dbReference type="ChEBI" id="CHEBI:17368"/>
        <dbReference type="ChEBI" id="CHEBI:17596"/>
        <dbReference type="ChEBI" id="CHEBI:43474"/>
        <dbReference type="ChEBI" id="CHEBI:57720"/>
        <dbReference type="EC" id="2.4.2.1"/>
    </reaction>
    <physiologicalReaction direction="left-to-right" evidence="1">
        <dbReference type="Rhea" id="RHEA:27647"/>
    </physiologicalReaction>
</comment>
<evidence type="ECO:0000256" key="8">
    <source>
        <dbReference type="ARBA" id="ARBA00047989"/>
    </source>
</evidence>
<dbReference type="PANTHER" id="PTHR30616">
    <property type="entry name" value="UNCHARACTERIZED PROTEIN YFIH"/>
    <property type="match status" value="1"/>
</dbReference>
<dbReference type="PANTHER" id="PTHR30616:SF2">
    <property type="entry name" value="PURINE NUCLEOSIDE PHOSPHORYLASE LACC1"/>
    <property type="match status" value="1"/>
</dbReference>
<comment type="similarity">
    <text evidence="3 11">Belongs to the purine nucleoside phosphorylase YfiH/LACC1 family.</text>
</comment>
<keyword evidence="13" id="KW-1185">Reference proteome</keyword>
<comment type="catalytic activity">
    <reaction evidence="9">
        <text>adenosine + phosphate = alpha-D-ribose 1-phosphate + adenine</text>
        <dbReference type="Rhea" id="RHEA:27642"/>
        <dbReference type="ChEBI" id="CHEBI:16335"/>
        <dbReference type="ChEBI" id="CHEBI:16708"/>
        <dbReference type="ChEBI" id="CHEBI:43474"/>
        <dbReference type="ChEBI" id="CHEBI:57720"/>
        <dbReference type="EC" id="2.4.2.1"/>
    </reaction>
    <physiologicalReaction direction="left-to-right" evidence="9">
        <dbReference type="Rhea" id="RHEA:27643"/>
    </physiologicalReaction>
</comment>
<evidence type="ECO:0000256" key="3">
    <source>
        <dbReference type="ARBA" id="ARBA00007353"/>
    </source>
</evidence>
<keyword evidence="7" id="KW-0862">Zinc</keyword>
<evidence type="ECO:0000256" key="5">
    <source>
        <dbReference type="ARBA" id="ARBA00022723"/>
    </source>
</evidence>
<dbReference type="Pfam" id="PF02578">
    <property type="entry name" value="Cu-oxidase_4"/>
    <property type="match status" value="1"/>
</dbReference>
<keyword evidence="4" id="KW-0808">Transferase</keyword>
<dbReference type="InterPro" id="IPR011324">
    <property type="entry name" value="Cytotoxic_necrot_fac-like_cat"/>
</dbReference>
<protein>
    <recommendedName>
        <fullName evidence="11">Purine nucleoside phosphorylase</fullName>
    </recommendedName>
</protein>
<dbReference type="SUPFAM" id="SSF64438">
    <property type="entry name" value="CNF1/YfiH-like putative cysteine hydrolases"/>
    <property type="match status" value="1"/>
</dbReference>
<keyword evidence="5" id="KW-0479">Metal-binding</keyword>
<gene>
    <name evidence="12" type="primary">pgeF</name>
    <name evidence="12" type="ORF">JK636_04265</name>
</gene>
<evidence type="ECO:0000256" key="4">
    <source>
        <dbReference type="ARBA" id="ARBA00022679"/>
    </source>
</evidence>
<dbReference type="Proteomes" id="UP000632377">
    <property type="component" value="Unassembled WGS sequence"/>
</dbReference>
<evidence type="ECO:0000256" key="10">
    <source>
        <dbReference type="ARBA" id="ARBA00049893"/>
    </source>
</evidence>
<dbReference type="RefSeq" id="WP_202747600.1">
    <property type="nucleotide sequence ID" value="NZ_JAESWC010000002.1"/>
</dbReference>
<evidence type="ECO:0000256" key="1">
    <source>
        <dbReference type="ARBA" id="ARBA00000553"/>
    </source>
</evidence>
<organism evidence="12 13">
    <name type="scientific">Clostridium rhizosphaerae</name>
    <dbReference type="NCBI Taxonomy" id="2803861"/>
    <lineage>
        <taxon>Bacteria</taxon>
        <taxon>Bacillati</taxon>
        <taxon>Bacillota</taxon>
        <taxon>Clostridia</taxon>
        <taxon>Eubacteriales</taxon>
        <taxon>Clostridiaceae</taxon>
        <taxon>Clostridium</taxon>
    </lineage>
</organism>
<comment type="catalytic activity">
    <reaction evidence="10">
        <text>S-methyl-5'-thioadenosine + phosphate = 5-(methylsulfanyl)-alpha-D-ribose 1-phosphate + adenine</text>
        <dbReference type="Rhea" id="RHEA:11852"/>
        <dbReference type="ChEBI" id="CHEBI:16708"/>
        <dbReference type="ChEBI" id="CHEBI:17509"/>
        <dbReference type="ChEBI" id="CHEBI:43474"/>
        <dbReference type="ChEBI" id="CHEBI:58533"/>
        <dbReference type="EC" id="2.4.2.28"/>
    </reaction>
    <physiologicalReaction direction="left-to-right" evidence="10">
        <dbReference type="Rhea" id="RHEA:11853"/>
    </physiologicalReaction>
</comment>
<comment type="catalytic activity">
    <reaction evidence="8">
        <text>adenosine + H2O + H(+) = inosine + NH4(+)</text>
        <dbReference type="Rhea" id="RHEA:24408"/>
        <dbReference type="ChEBI" id="CHEBI:15377"/>
        <dbReference type="ChEBI" id="CHEBI:15378"/>
        <dbReference type="ChEBI" id="CHEBI:16335"/>
        <dbReference type="ChEBI" id="CHEBI:17596"/>
        <dbReference type="ChEBI" id="CHEBI:28938"/>
        <dbReference type="EC" id="3.5.4.4"/>
    </reaction>
    <physiologicalReaction direction="left-to-right" evidence="8">
        <dbReference type="Rhea" id="RHEA:24409"/>
    </physiologicalReaction>
</comment>
<dbReference type="InterPro" id="IPR003730">
    <property type="entry name" value="Cu_polyphenol_OxRdtase"/>
</dbReference>
<evidence type="ECO:0000313" key="12">
    <source>
        <dbReference type="EMBL" id="MBL4934970.1"/>
    </source>
</evidence>
<sequence length="236" mass="27005">MEHILIKNYDFITTSCNDAKFVFSTAKENLNFNIKKKCGNDNLLSLKEWFNVSNIGYLNQIHSNLVYDYDGKVYEGDALITNEHKVAIGVFTADCVPILIYDKKKNVVAAVHSGWKGTIGGIVINTIIKMEKDYNSFAKDLVVYIGPHNRECCYEIGEDLAALFNNYELFKDEKIIINNKLNLEKCIITQLLSIGVLKENINSLKICTFCDENISLHSYRKEREQAGRMFSFVYLI</sequence>
<evidence type="ECO:0000256" key="9">
    <source>
        <dbReference type="ARBA" id="ARBA00048968"/>
    </source>
</evidence>
<dbReference type="EMBL" id="JAESWC010000002">
    <property type="protein sequence ID" value="MBL4934970.1"/>
    <property type="molecule type" value="Genomic_DNA"/>
</dbReference>
<dbReference type="InterPro" id="IPR038371">
    <property type="entry name" value="Cu_polyphenol_OxRdtase_sf"/>
</dbReference>
<dbReference type="Gene3D" id="3.60.140.10">
    <property type="entry name" value="CNF1/YfiH-like putative cysteine hydrolases"/>
    <property type="match status" value="1"/>
</dbReference>
<evidence type="ECO:0000256" key="11">
    <source>
        <dbReference type="RuleBase" id="RU361274"/>
    </source>
</evidence>
<comment type="function">
    <text evidence="2">Purine nucleoside enzyme that catalyzes the phosphorolysis of adenosine and inosine nucleosides, yielding D-ribose 1-phosphate and the respective free bases, adenine and hypoxanthine. Also catalyzes the phosphorolysis of S-methyl-5'-thioadenosine into adenine and S-methyl-5-thio-alpha-D-ribose 1-phosphate. Also has adenosine deaminase activity.</text>
</comment>
<evidence type="ECO:0000256" key="2">
    <source>
        <dbReference type="ARBA" id="ARBA00003215"/>
    </source>
</evidence>
<proteinExistence type="inferred from homology"/>
<keyword evidence="6" id="KW-0378">Hydrolase</keyword>
<reference evidence="12 13" key="1">
    <citation type="submission" date="2021-01" db="EMBL/GenBank/DDBJ databases">
        <title>Genome public.</title>
        <authorList>
            <person name="Liu C."/>
            <person name="Sun Q."/>
        </authorList>
    </citation>
    <scope>NUCLEOTIDE SEQUENCE [LARGE SCALE GENOMIC DNA]</scope>
    <source>
        <strain evidence="12 13">YIM B02515</strain>
    </source>
</reference>
<dbReference type="CDD" id="cd16833">
    <property type="entry name" value="YfiH"/>
    <property type="match status" value="1"/>
</dbReference>
<name>A0ABS1T6K7_9CLOT</name>
<evidence type="ECO:0000256" key="7">
    <source>
        <dbReference type="ARBA" id="ARBA00022833"/>
    </source>
</evidence>
<dbReference type="NCBIfam" id="TIGR00726">
    <property type="entry name" value="peptidoglycan editing factor PgeF"/>
    <property type="match status" value="1"/>
</dbReference>
<evidence type="ECO:0000313" key="13">
    <source>
        <dbReference type="Proteomes" id="UP000632377"/>
    </source>
</evidence>
<evidence type="ECO:0000256" key="6">
    <source>
        <dbReference type="ARBA" id="ARBA00022801"/>
    </source>
</evidence>